<proteinExistence type="predicted"/>
<feature type="compositionally biased region" description="Polar residues" evidence="1">
    <location>
        <begin position="259"/>
        <end position="274"/>
    </location>
</feature>
<feature type="domain" description="Transcriptional regulatory protein RXT2 N-terminal" evidence="3">
    <location>
        <begin position="66"/>
        <end position="204"/>
    </location>
</feature>
<evidence type="ECO:0000313" key="4">
    <source>
        <dbReference type="EMBL" id="KKK25161.1"/>
    </source>
</evidence>
<accession>A0A0F8VPQ7</accession>
<dbReference type="GO" id="GO:0005829">
    <property type="term" value="C:cytosol"/>
    <property type="evidence" value="ECO:0007669"/>
    <property type="project" value="TreeGrafter"/>
</dbReference>
<sequence length="552" mass="61411">DSAVFHTHLPRRLLVLLFFHPLTSFATSRAMAAQAALIADTIVGLKRALRNETEYSGPDDPISQPTNRGNKLHANANFVREGALGYVHSEQLYKQKIEHAGYTRYILQHNPVRYDSEGDELDDDDEDSEADAVAAEENPFSEIALEHFLCPLKHPSELPSHPSLSHIYTSKALFNMTKAIETKLRQERALLWRARNLHRKFLGDGSWAPCGMFETPEDRWIFEPKMTSTEKNTALPQFETNGASSSLDGKVSNAKDAMSTASSLRGASSAQNERPQPGRPTEDMEMADGPNHQISEANQSKGPKFEDVDTPVGDLPPHPELKKGGPKVNGNKVDHQADDRDRMSDVDGIVNKDKSGRSNEESAADSEHPGRHSREHDADGDMDMEDGSSPEPPRRMTTRAQTGAGQPAPDQDSGRGSPSLSSETLHSLPTPHPLYLVPDSTRSDANFGLPPTEAEDTRRLLWSYVQKQEETVRGVEHMLENLLRACRMKDDVFEWCKAEGHAGELSDGEDWYDREKWGLAEGEDLKKGADEDDIEPVEEARTTNKRGRGRRN</sequence>
<comment type="caution">
    <text evidence="4">The sequence shown here is derived from an EMBL/GenBank/DDBJ whole genome shotgun (WGS) entry which is preliminary data.</text>
</comment>
<feature type="compositionally biased region" description="Basic and acidic residues" evidence="1">
    <location>
        <begin position="332"/>
        <end position="379"/>
    </location>
</feature>
<protein>
    <recommendedName>
        <fullName evidence="3">Transcriptional regulatory protein RXT2 N-terminal domain-containing protein</fullName>
    </recommendedName>
</protein>
<feature type="compositionally biased region" description="Basic residues" evidence="1">
    <location>
        <begin position="543"/>
        <end position="552"/>
    </location>
</feature>
<feature type="signal peptide" evidence="2">
    <location>
        <begin position="1"/>
        <end position="24"/>
    </location>
</feature>
<dbReference type="AlphaFoldDB" id="A0A0F8VPQ7"/>
<dbReference type="Pfam" id="PF08595">
    <property type="entry name" value="RXT2_N"/>
    <property type="match status" value="1"/>
</dbReference>
<dbReference type="OrthoDB" id="2405722at2759"/>
<evidence type="ECO:0000256" key="1">
    <source>
        <dbReference type="SAM" id="MobiDB-lite"/>
    </source>
</evidence>
<feature type="non-terminal residue" evidence="4">
    <location>
        <position position="1"/>
    </location>
</feature>
<dbReference type="PANTHER" id="PTHR28232:SF1">
    <property type="entry name" value="TRANSCRIPTIONAL REGULATORY PROTEIN RXT2"/>
    <property type="match status" value="1"/>
</dbReference>
<dbReference type="InterPro" id="IPR039602">
    <property type="entry name" value="Rxt2"/>
</dbReference>
<dbReference type="GO" id="GO:0033698">
    <property type="term" value="C:Rpd3L complex"/>
    <property type="evidence" value="ECO:0007669"/>
    <property type="project" value="TreeGrafter"/>
</dbReference>
<name>A0A0F8VPQ7_9EURO</name>
<dbReference type="Proteomes" id="UP000034947">
    <property type="component" value="Unassembled WGS sequence"/>
</dbReference>
<feature type="compositionally biased region" description="Polar residues" evidence="1">
    <location>
        <begin position="231"/>
        <end position="247"/>
    </location>
</feature>
<gene>
    <name evidence="4" type="ORF">AOCH_006086</name>
</gene>
<dbReference type="EMBL" id="JYKN01000241">
    <property type="protein sequence ID" value="KKK25161.1"/>
    <property type="molecule type" value="Genomic_DNA"/>
</dbReference>
<keyword evidence="5" id="KW-1185">Reference proteome</keyword>
<evidence type="ECO:0000259" key="3">
    <source>
        <dbReference type="Pfam" id="PF08595"/>
    </source>
</evidence>
<feature type="compositionally biased region" description="Polar residues" evidence="1">
    <location>
        <begin position="292"/>
        <end position="301"/>
    </location>
</feature>
<organism evidence="4 5">
    <name type="scientific">Aspergillus ochraceoroseus</name>
    <dbReference type="NCBI Taxonomy" id="138278"/>
    <lineage>
        <taxon>Eukaryota</taxon>
        <taxon>Fungi</taxon>
        <taxon>Dikarya</taxon>
        <taxon>Ascomycota</taxon>
        <taxon>Pezizomycotina</taxon>
        <taxon>Eurotiomycetes</taxon>
        <taxon>Eurotiomycetidae</taxon>
        <taxon>Eurotiales</taxon>
        <taxon>Aspergillaceae</taxon>
        <taxon>Aspergillus</taxon>
        <taxon>Aspergillus subgen. Nidulantes</taxon>
    </lineage>
</organism>
<dbReference type="VEuPathDB" id="FungiDB:P175DRAFT_0514489"/>
<feature type="compositionally biased region" description="Polar residues" evidence="1">
    <location>
        <begin position="414"/>
        <end position="427"/>
    </location>
</feature>
<feature type="region of interest" description="Disordered" evidence="1">
    <location>
        <begin position="231"/>
        <end position="454"/>
    </location>
</feature>
<dbReference type="InterPro" id="IPR013904">
    <property type="entry name" value="RXT2_N"/>
</dbReference>
<keyword evidence="2" id="KW-0732">Signal</keyword>
<feature type="chain" id="PRO_5002529118" description="Transcriptional regulatory protein RXT2 N-terminal domain-containing protein" evidence="2">
    <location>
        <begin position="25"/>
        <end position="552"/>
    </location>
</feature>
<reference evidence="4 5" key="1">
    <citation type="submission" date="2015-02" db="EMBL/GenBank/DDBJ databases">
        <title>Draft Genome Sequences of Two Closely-Related Aflatoxigenic Aspergillus Species Obtained from the Cote d'Ivoire.</title>
        <authorList>
            <person name="Moore G.G."/>
            <person name="Beltz S.B."/>
            <person name="Mack B.M."/>
        </authorList>
    </citation>
    <scope>NUCLEOTIDE SEQUENCE [LARGE SCALE GENOMIC DNA]</scope>
    <source>
        <strain evidence="4 5">SRRC1432</strain>
    </source>
</reference>
<feature type="region of interest" description="Disordered" evidence="1">
    <location>
        <begin position="522"/>
        <end position="552"/>
    </location>
</feature>
<evidence type="ECO:0000256" key="2">
    <source>
        <dbReference type="SAM" id="SignalP"/>
    </source>
</evidence>
<evidence type="ECO:0000313" key="5">
    <source>
        <dbReference type="Proteomes" id="UP000034947"/>
    </source>
</evidence>
<dbReference type="PANTHER" id="PTHR28232">
    <property type="entry name" value="TRANSCRIPTIONAL REGULATORY PROTEIN RXT2"/>
    <property type="match status" value="1"/>
</dbReference>